<dbReference type="EMBL" id="JAIWYP010000005">
    <property type="protein sequence ID" value="KAH3820362.1"/>
    <property type="molecule type" value="Genomic_DNA"/>
</dbReference>
<comment type="caution">
    <text evidence="2">The sequence shown here is derived from an EMBL/GenBank/DDBJ whole genome shotgun (WGS) entry which is preliminary data.</text>
</comment>
<feature type="compositionally biased region" description="Basic and acidic residues" evidence="1">
    <location>
        <begin position="150"/>
        <end position="177"/>
    </location>
</feature>
<protein>
    <submittedName>
        <fullName evidence="2">Uncharacterized protein</fullName>
    </submittedName>
</protein>
<proteinExistence type="predicted"/>
<gene>
    <name evidence="2" type="ORF">DPMN_122108</name>
</gene>
<reference evidence="2" key="1">
    <citation type="journal article" date="2019" name="bioRxiv">
        <title>The Genome of the Zebra Mussel, Dreissena polymorpha: A Resource for Invasive Species Research.</title>
        <authorList>
            <person name="McCartney M.A."/>
            <person name="Auch B."/>
            <person name="Kono T."/>
            <person name="Mallez S."/>
            <person name="Zhang Y."/>
            <person name="Obille A."/>
            <person name="Becker A."/>
            <person name="Abrahante J.E."/>
            <person name="Garbe J."/>
            <person name="Badalamenti J.P."/>
            <person name="Herman A."/>
            <person name="Mangelson H."/>
            <person name="Liachko I."/>
            <person name="Sullivan S."/>
            <person name="Sone E.D."/>
            <person name="Koren S."/>
            <person name="Silverstein K.A.T."/>
            <person name="Beckman K.B."/>
            <person name="Gohl D.M."/>
        </authorList>
    </citation>
    <scope>NUCLEOTIDE SEQUENCE</scope>
    <source>
        <strain evidence="2">Duluth1</strain>
        <tissue evidence="2">Whole animal</tissue>
    </source>
</reference>
<name>A0A9D4GP14_DREPO</name>
<evidence type="ECO:0000313" key="3">
    <source>
        <dbReference type="Proteomes" id="UP000828390"/>
    </source>
</evidence>
<evidence type="ECO:0000313" key="2">
    <source>
        <dbReference type="EMBL" id="KAH3820362.1"/>
    </source>
</evidence>
<accession>A0A9D4GP14</accession>
<dbReference type="AlphaFoldDB" id="A0A9D4GP14"/>
<evidence type="ECO:0000256" key="1">
    <source>
        <dbReference type="SAM" id="MobiDB-lite"/>
    </source>
</evidence>
<feature type="region of interest" description="Disordered" evidence="1">
    <location>
        <begin position="139"/>
        <end position="177"/>
    </location>
</feature>
<dbReference type="Proteomes" id="UP000828390">
    <property type="component" value="Unassembled WGS sequence"/>
</dbReference>
<sequence length="177" mass="19977">MDQVDAKSIRLDGGANKLNGFLRAIEELKTKTDKCCIGTTDPKGKKARNKSNRLNKGVKGNNVIDFEQLLRGRDRVKNRSSTIMVPSEPLQPSQPTMPTALNITTESTAMPTIRTFHDPRAFFEMLDQLFFFSIKGKGKAQKRASIPTKWRGEEREGQSTSKQDQEINTREEETKTC</sequence>
<reference evidence="2" key="2">
    <citation type="submission" date="2020-11" db="EMBL/GenBank/DDBJ databases">
        <authorList>
            <person name="McCartney M.A."/>
            <person name="Auch B."/>
            <person name="Kono T."/>
            <person name="Mallez S."/>
            <person name="Becker A."/>
            <person name="Gohl D.M."/>
            <person name="Silverstein K.A.T."/>
            <person name="Koren S."/>
            <person name="Bechman K.B."/>
            <person name="Herman A."/>
            <person name="Abrahante J.E."/>
            <person name="Garbe J."/>
        </authorList>
    </citation>
    <scope>NUCLEOTIDE SEQUENCE</scope>
    <source>
        <strain evidence="2">Duluth1</strain>
        <tissue evidence="2">Whole animal</tissue>
    </source>
</reference>
<keyword evidence="3" id="KW-1185">Reference proteome</keyword>
<organism evidence="2 3">
    <name type="scientific">Dreissena polymorpha</name>
    <name type="common">Zebra mussel</name>
    <name type="synonym">Mytilus polymorpha</name>
    <dbReference type="NCBI Taxonomy" id="45954"/>
    <lineage>
        <taxon>Eukaryota</taxon>
        <taxon>Metazoa</taxon>
        <taxon>Spiralia</taxon>
        <taxon>Lophotrochozoa</taxon>
        <taxon>Mollusca</taxon>
        <taxon>Bivalvia</taxon>
        <taxon>Autobranchia</taxon>
        <taxon>Heteroconchia</taxon>
        <taxon>Euheterodonta</taxon>
        <taxon>Imparidentia</taxon>
        <taxon>Neoheterodontei</taxon>
        <taxon>Myida</taxon>
        <taxon>Dreissenoidea</taxon>
        <taxon>Dreissenidae</taxon>
        <taxon>Dreissena</taxon>
    </lineage>
</organism>